<gene>
    <name evidence="7" type="ORF">CYNAS_LOCUS258</name>
</gene>
<dbReference type="Gene3D" id="1.20.1070.10">
    <property type="entry name" value="Rhodopsin 7-helix transmembrane proteins"/>
    <property type="match status" value="1"/>
</dbReference>
<feature type="transmembrane region" description="Helical" evidence="5">
    <location>
        <begin position="170"/>
        <end position="191"/>
    </location>
</feature>
<dbReference type="InterPro" id="IPR017452">
    <property type="entry name" value="GPCR_Rhodpsn_7TM"/>
</dbReference>
<dbReference type="GO" id="GO:0016020">
    <property type="term" value="C:membrane"/>
    <property type="evidence" value="ECO:0007669"/>
    <property type="project" value="UniProtKB-SubCell"/>
</dbReference>
<keyword evidence="8" id="KW-1185">Reference proteome</keyword>
<accession>A0AA36DJI5</accession>
<proteinExistence type="predicted"/>
<evidence type="ECO:0000256" key="2">
    <source>
        <dbReference type="ARBA" id="ARBA00022692"/>
    </source>
</evidence>
<evidence type="ECO:0000256" key="4">
    <source>
        <dbReference type="ARBA" id="ARBA00023136"/>
    </source>
</evidence>
<dbReference type="Proteomes" id="UP001176961">
    <property type="component" value="Unassembled WGS sequence"/>
</dbReference>
<feature type="domain" description="G-protein coupled receptors family 1 profile" evidence="6">
    <location>
        <begin position="21"/>
        <end position="242"/>
    </location>
</feature>
<dbReference type="EMBL" id="CATQJL010000001">
    <property type="protein sequence ID" value="CAJ0588275.1"/>
    <property type="molecule type" value="Genomic_DNA"/>
</dbReference>
<evidence type="ECO:0000256" key="3">
    <source>
        <dbReference type="ARBA" id="ARBA00022989"/>
    </source>
</evidence>
<evidence type="ECO:0000256" key="1">
    <source>
        <dbReference type="ARBA" id="ARBA00004370"/>
    </source>
</evidence>
<feature type="transmembrane region" description="Helical" evidence="5">
    <location>
        <begin position="230"/>
        <end position="251"/>
    </location>
</feature>
<organism evidence="7 8">
    <name type="scientific">Cylicocyclus nassatus</name>
    <name type="common">Nematode worm</name>
    <dbReference type="NCBI Taxonomy" id="53992"/>
    <lineage>
        <taxon>Eukaryota</taxon>
        <taxon>Metazoa</taxon>
        <taxon>Ecdysozoa</taxon>
        <taxon>Nematoda</taxon>
        <taxon>Chromadorea</taxon>
        <taxon>Rhabditida</taxon>
        <taxon>Rhabditina</taxon>
        <taxon>Rhabditomorpha</taxon>
        <taxon>Strongyloidea</taxon>
        <taxon>Strongylidae</taxon>
        <taxon>Cylicocyclus</taxon>
    </lineage>
</organism>
<keyword evidence="2 5" id="KW-0812">Transmembrane</keyword>
<dbReference type="PANTHER" id="PTHR22718">
    <property type="entry name" value="SERPENTINE RECEPTOR, CLASS X"/>
    <property type="match status" value="1"/>
</dbReference>
<evidence type="ECO:0000313" key="7">
    <source>
        <dbReference type="EMBL" id="CAJ0588275.1"/>
    </source>
</evidence>
<protein>
    <recommendedName>
        <fullName evidence="6">G-protein coupled receptors family 1 profile domain-containing protein</fullName>
    </recommendedName>
</protein>
<comment type="subcellular location">
    <subcellularLocation>
        <location evidence="1">Membrane</location>
    </subcellularLocation>
</comment>
<feature type="transmembrane region" description="Helical" evidence="5">
    <location>
        <begin position="40"/>
        <end position="60"/>
    </location>
</feature>
<evidence type="ECO:0000256" key="5">
    <source>
        <dbReference type="SAM" id="Phobius"/>
    </source>
</evidence>
<feature type="transmembrane region" description="Helical" evidence="5">
    <location>
        <begin position="6"/>
        <end position="28"/>
    </location>
</feature>
<dbReference type="AlphaFoldDB" id="A0AA36DJI5"/>
<name>A0AA36DJI5_CYLNA</name>
<keyword evidence="3 5" id="KW-1133">Transmembrane helix</keyword>
<feature type="transmembrane region" description="Helical" evidence="5">
    <location>
        <begin position="123"/>
        <end position="150"/>
    </location>
</feature>
<dbReference type="SUPFAM" id="SSF81321">
    <property type="entry name" value="Family A G protein-coupled receptor-like"/>
    <property type="match status" value="1"/>
</dbReference>
<evidence type="ECO:0000259" key="6">
    <source>
        <dbReference type="PROSITE" id="PS50262"/>
    </source>
</evidence>
<dbReference type="PROSITE" id="PS50262">
    <property type="entry name" value="G_PROTEIN_RECEP_F1_2"/>
    <property type="match status" value="1"/>
</dbReference>
<comment type="caution">
    <text evidence="7">The sequence shown here is derived from an EMBL/GenBank/DDBJ whole genome shotgun (WGS) entry which is preliminary data.</text>
</comment>
<feature type="transmembrane region" description="Helical" evidence="5">
    <location>
        <begin position="89"/>
        <end position="111"/>
    </location>
</feature>
<evidence type="ECO:0000313" key="8">
    <source>
        <dbReference type="Proteomes" id="UP001176961"/>
    </source>
</evidence>
<dbReference type="PANTHER" id="PTHR22718:SF11">
    <property type="entry name" value="7TM GPCR SERPENTINE RECEPTOR CLASS X (SRX) DOMAIN-CONTAINING PROTEIN"/>
    <property type="match status" value="1"/>
</dbReference>
<reference evidence="7" key="1">
    <citation type="submission" date="2023-07" db="EMBL/GenBank/DDBJ databases">
        <authorList>
            <consortium name="CYATHOMIX"/>
        </authorList>
    </citation>
    <scope>NUCLEOTIDE SEQUENCE</scope>
    <source>
        <strain evidence="7">N/A</strain>
    </source>
</reference>
<keyword evidence="4 5" id="KW-0472">Membrane</keyword>
<sequence length="313" mass="35267">MRVEVLLYILNIILNAAIVLLDILLIYIILSGKDLRKNPVIMLVFMAMLLDVCVFLNTIAHDVPSYILQKDITTTLTTEAATVLLSVQWFFQLFLLPVLSVIHLLAVFAPLNFRRISRKDTLVCIIVILLISASMTAPLFTSCCGYAYFIPGHYWHFDFAKPYTYIYNDVNIVLQVTCVGIMLVIDILIVYKVYKLQSAHSQVVNASIATIGHSTTTRKKSLKLSPETRLALSFVALTVCFLTSTLCFNLIKTNGFWQDAAMKVSANLNLIKWALYSLGNSGVRNRLWCVFRAWKPSGSTQHSLFTKTQLSLL</sequence>